<protein>
    <recommendedName>
        <fullName evidence="5">Sodium:proton antiporter</fullName>
    </recommendedName>
</protein>
<name>A0A562R7Q2_9BURK</name>
<accession>A0A562R7Q2</accession>
<gene>
    <name evidence="3" type="ORF">IP91_02490</name>
</gene>
<feature type="transmembrane region" description="Helical" evidence="2">
    <location>
        <begin position="65"/>
        <end position="86"/>
    </location>
</feature>
<evidence type="ECO:0008006" key="5">
    <source>
        <dbReference type="Google" id="ProtNLM"/>
    </source>
</evidence>
<proteinExistence type="predicted"/>
<reference evidence="3 4" key="1">
    <citation type="journal article" date="2015" name="Stand. Genomic Sci.">
        <title>Genomic Encyclopedia of Bacterial and Archaeal Type Strains, Phase III: the genomes of soil and plant-associated and newly described type strains.</title>
        <authorList>
            <person name="Whitman W.B."/>
            <person name="Woyke T."/>
            <person name="Klenk H.P."/>
            <person name="Zhou Y."/>
            <person name="Lilburn T.G."/>
            <person name="Beck B.J."/>
            <person name="De Vos P."/>
            <person name="Vandamme P."/>
            <person name="Eisen J.A."/>
            <person name="Garrity G."/>
            <person name="Hugenholtz P."/>
            <person name="Kyrpides N.C."/>
        </authorList>
    </citation>
    <scope>NUCLEOTIDE SEQUENCE [LARGE SCALE GENOMIC DNA]</scope>
    <source>
        <strain evidence="3 4">CGMCC 1.10822</strain>
    </source>
</reference>
<feature type="transmembrane region" description="Helical" evidence="2">
    <location>
        <begin position="133"/>
        <end position="154"/>
    </location>
</feature>
<dbReference type="InterPro" id="IPR046291">
    <property type="entry name" value="DUF6328"/>
</dbReference>
<dbReference type="InterPro" id="IPR036259">
    <property type="entry name" value="MFS_trans_sf"/>
</dbReference>
<feature type="transmembrane region" description="Helical" evidence="2">
    <location>
        <begin position="35"/>
        <end position="53"/>
    </location>
</feature>
<keyword evidence="2" id="KW-1133">Transmembrane helix</keyword>
<feature type="transmembrane region" description="Helical" evidence="2">
    <location>
        <begin position="107"/>
        <end position="127"/>
    </location>
</feature>
<evidence type="ECO:0000313" key="3">
    <source>
        <dbReference type="EMBL" id="TWI65085.1"/>
    </source>
</evidence>
<evidence type="ECO:0000313" key="4">
    <source>
        <dbReference type="Proteomes" id="UP000318431"/>
    </source>
</evidence>
<dbReference type="AlphaFoldDB" id="A0A562R7Q2"/>
<dbReference type="EMBL" id="VLLB01000004">
    <property type="protein sequence ID" value="TWI65085.1"/>
    <property type="molecule type" value="Genomic_DNA"/>
</dbReference>
<dbReference type="SUPFAM" id="SSF103473">
    <property type="entry name" value="MFS general substrate transporter"/>
    <property type="match status" value="1"/>
</dbReference>
<keyword evidence="4" id="KW-1185">Reference proteome</keyword>
<dbReference type="Proteomes" id="UP000318431">
    <property type="component" value="Unassembled WGS sequence"/>
</dbReference>
<keyword evidence="2" id="KW-0812">Transmembrane</keyword>
<evidence type="ECO:0000256" key="1">
    <source>
        <dbReference type="SAM" id="MobiDB-lite"/>
    </source>
</evidence>
<feature type="region of interest" description="Disordered" evidence="1">
    <location>
        <begin position="1"/>
        <end position="22"/>
    </location>
</feature>
<keyword evidence="2" id="KW-0472">Membrane</keyword>
<sequence>MNAMRADPDNLAEPASDADLPEDGDFSDMLSEMRIVLPGAQMLTAFLIILPFNGGFRHIVQSEKYVFLATFFFALSSLILLSAPAVQHRMMRPLQDRERFKHFATQQIVAGSFALGIALVLGTNLVISEVFGLTIGLVAAGVIGLLLLVVWWLLPLWLKRNTPI</sequence>
<dbReference type="Pfam" id="PF19853">
    <property type="entry name" value="DUF6328"/>
    <property type="match status" value="1"/>
</dbReference>
<organism evidence="3 4">
    <name type="scientific">Pseudoduganella lurida</name>
    <dbReference type="NCBI Taxonomy" id="1036180"/>
    <lineage>
        <taxon>Bacteria</taxon>
        <taxon>Pseudomonadati</taxon>
        <taxon>Pseudomonadota</taxon>
        <taxon>Betaproteobacteria</taxon>
        <taxon>Burkholderiales</taxon>
        <taxon>Oxalobacteraceae</taxon>
        <taxon>Telluria group</taxon>
        <taxon>Pseudoduganella</taxon>
    </lineage>
</organism>
<evidence type="ECO:0000256" key="2">
    <source>
        <dbReference type="SAM" id="Phobius"/>
    </source>
</evidence>
<comment type="caution">
    <text evidence="3">The sequence shown here is derived from an EMBL/GenBank/DDBJ whole genome shotgun (WGS) entry which is preliminary data.</text>
</comment>